<evidence type="ECO:0000313" key="1">
    <source>
        <dbReference type="EMBL" id="KIM83879.1"/>
    </source>
</evidence>
<dbReference type="Proteomes" id="UP000054166">
    <property type="component" value="Unassembled WGS sequence"/>
</dbReference>
<name>A0A0C3FWC8_PILCF</name>
<evidence type="ECO:0000313" key="2">
    <source>
        <dbReference type="Proteomes" id="UP000054166"/>
    </source>
</evidence>
<proteinExistence type="predicted"/>
<dbReference type="EMBL" id="KN832989">
    <property type="protein sequence ID" value="KIM83879.1"/>
    <property type="molecule type" value="Genomic_DNA"/>
</dbReference>
<keyword evidence="2" id="KW-1185">Reference proteome</keyword>
<dbReference type="HOGENOM" id="CLU_2386960_0_0_1"/>
<gene>
    <name evidence="1" type="ORF">PILCRDRAFT_818890</name>
</gene>
<reference evidence="1 2" key="1">
    <citation type="submission" date="2014-04" db="EMBL/GenBank/DDBJ databases">
        <authorList>
            <consortium name="DOE Joint Genome Institute"/>
            <person name="Kuo A."/>
            <person name="Tarkka M."/>
            <person name="Buscot F."/>
            <person name="Kohler A."/>
            <person name="Nagy L.G."/>
            <person name="Floudas D."/>
            <person name="Copeland A."/>
            <person name="Barry K.W."/>
            <person name="Cichocki N."/>
            <person name="Veneault-Fourrey C."/>
            <person name="LaButti K."/>
            <person name="Lindquist E.A."/>
            <person name="Lipzen A."/>
            <person name="Lundell T."/>
            <person name="Morin E."/>
            <person name="Murat C."/>
            <person name="Sun H."/>
            <person name="Tunlid A."/>
            <person name="Henrissat B."/>
            <person name="Grigoriev I.V."/>
            <person name="Hibbett D.S."/>
            <person name="Martin F."/>
            <person name="Nordberg H.P."/>
            <person name="Cantor M.N."/>
            <person name="Hua S.X."/>
        </authorList>
    </citation>
    <scope>NUCLEOTIDE SEQUENCE [LARGE SCALE GENOMIC DNA]</scope>
    <source>
        <strain evidence="1 2">F 1598</strain>
    </source>
</reference>
<organism evidence="1 2">
    <name type="scientific">Piloderma croceum (strain F 1598)</name>
    <dbReference type="NCBI Taxonomy" id="765440"/>
    <lineage>
        <taxon>Eukaryota</taxon>
        <taxon>Fungi</taxon>
        <taxon>Dikarya</taxon>
        <taxon>Basidiomycota</taxon>
        <taxon>Agaricomycotina</taxon>
        <taxon>Agaricomycetes</taxon>
        <taxon>Agaricomycetidae</taxon>
        <taxon>Atheliales</taxon>
        <taxon>Atheliaceae</taxon>
        <taxon>Piloderma</taxon>
    </lineage>
</organism>
<sequence>MTALNLGYASTISGIDDCGCLTKPFHNQLLIKALTHQAKAADQFRPRVYGEERTAAITKYMGTKTGYLCINQWIAAIIQVHIPSHISNKKHVQS</sequence>
<dbReference type="InParanoid" id="A0A0C3FWC8"/>
<accession>A0A0C3FWC8</accession>
<dbReference type="AlphaFoldDB" id="A0A0C3FWC8"/>
<reference evidence="2" key="2">
    <citation type="submission" date="2015-01" db="EMBL/GenBank/DDBJ databases">
        <title>Evolutionary Origins and Diversification of the Mycorrhizal Mutualists.</title>
        <authorList>
            <consortium name="DOE Joint Genome Institute"/>
            <consortium name="Mycorrhizal Genomics Consortium"/>
            <person name="Kohler A."/>
            <person name="Kuo A."/>
            <person name="Nagy L.G."/>
            <person name="Floudas D."/>
            <person name="Copeland A."/>
            <person name="Barry K.W."/>
            <person name="Cichocki N."/>
            <person name="Veneault-Fourrey C."/>
            <person name="LaButti K."/>
            <person name="Lindquist E.A."/>
            <person name="Lipzen A."/>
            <person name="Lundell T."/>
            <person name="Morin E."/>
            <person name="Murat C."/>
            <person name="Riley R."/>
            <person name="Ohm R."/>
            <person name="Sun H."/>
            <person name="Tunlid A."/>
            <person name="Henrissat B."/>
            <person name="Grigoriev I.V."/>
            <person name="Hibbett D.S."/>
            <person name="Martin F."/>
        </authorList>
    </citation>
    <scope>NUCLEOTIDE SEQUENCE [LARGE SCALE GENOMIC DNA]</scope>
    <source>
        <strain evidence="2">F 1598</strain>
    </source>
</reference>
<protein>
    <submittedName>
        <fullName evidence="1">Uncharacterized protein</fullName>
    </submittedName>
</protein>